<dbReference type="EMBL" id="QGUI02000069">
    <property type="protein sequence ID" value="MFO7192056.1"/>
    <property type="molecule type" value="Genomic_DNA"/>
</dbReference>
<proteinExistence type="predicted"/>
<dbReference type="AlphaFoldDB" id="A0ABD6FFA7"/>
<dbReference type="Pfam" id="PF00535">
    <property type="entry name" value="Glycos_transf_2"/>
    <property type="match status" value="1"/>
</dbReference>
<accession>A0ABD6FFA7</accession>
<organism evidence="4 5">
    <name type="scientific">Thermocrispum agreste</name>
    <dbReference type="NCBI Taxonomy" id="37925"/>
    <lineage>
        <taxon>Bacteria</taxon>
        <taxon>Bacillati</taxon>
        <taxon>Actinomycetota</taxon>
        <taxon>Actinomycetes</taxon>
        <taxon>Pseudonocardiales</taxon>
        <taxon>Pseudonocardiaceae</taxon>
        <taxon>Thermocrispum</taxon>
    </lineage>
</organism>
<dbReference type="Proteomes" id="UP000249324">
    <property type="component" value="Unassembled WGS sequence"/>
</dbReference>
<keyword evidence="2" id="KW-1133">Transmembrane helix</keyword>
<dbReference type="InterPro" id="IPR001173">
    <property type="entry name" value="Glyco_trans_2-like"/>
</dbReference>
<dbReference type="GO" id="GO:0016757">
    <property type="term" value="F:glycosyltransferase activity"/>
    <property type="evidence" value="ECO:0007669"/>
    <property type="project" value="UniProtKB-KW"/>
</dbReference>
<feature type="transmembrane region" description="Helical" evidence="2">
    <location>
        <begin position="460"/>
        <end position="483"/>
    </location>
</feature>
<dbReference type="InterPro" id="IPR050834">
    <property type="entry name" value="Glycosyltransf_2"/>
</dbReference>
<keyword evidence="4" id="KW-0808">Transferase</keyword>
<dbReference type="Gene3D" id="3.90.550.10">
    <property type="entry name" value="Spore Coat Polysaccharide Biosynthesis Protein SpsA, Chain A"/>
    <property type="match status" value="1"/>
</dbReference>
<feature type="transmembrane region" description="Helical" evidence="2">
    <location>
        <begin position="762"/>
        <end position="781"/>
    </location>
</feature>
<feature type="transmembrane region" description="Helical" evidence="2">
    <location>
        <begin position="636"/>
        <end position="653"/>
    </location>
</feature>
<evidence type="ECO:0000259" key="3">
    <source>
        <dbReference type="Pfam" id="PF00535"/>
    </source>
</evidence>
<dbReference type="PANTHER" id="PTHR43685:SF3">
    <property type="entry name" value="SLR2126 PROTEIN"/>
    <property type="match status" value="1"/>
</dbReference>
<feature type="transmembrane region" description="Helical" evidence="2">
    <location>
        <begin position="834"/>
        <end position="854"/>
    </location>
</feature>
<evidence type="ECO:0000256" key="2">
    <source>
        <dbReference type="SAM" id="Phobius"/>
    </source>
</evidence>
<dbReference type="EC" id="2.4.-.-" evidence="4"/>
<feature type="transmembrane region" description="Helical" evidence="2">
    <location>
        <begin position="603"/>
        <end position="624"/>
    </location>
</feature>
<feature type="domain" description="Glycosyltransferase 2-like" evidence="3">
    <location>
        <begin position="16"/>
        <end position="134"/>
    </location>
</feature>
<reference evidence="4 5" key="1">
    <citation type="journal article" date="2021" name="BMC Genomics">
        <title>Genome-resolved metagenome and metatranscriptome analyses of thermophilic composting reveal key bacterial players and their metabolic interactions.</title>
        <authorList>
            <person name="Braga L.P.P."/>
            <person name="Pereira R.V."/>
            <person name="Martins L.F."/>
            <person name="Moura L.M.S."/>
            <person name="Sanchez F.B."/>
            <person name="Patane J.S.L."/>
            <person name="da Silva A.M."/>
            <person name="Setubal J.C."/>
        </authorList>
    </citation>
    <scope>NUCLEOTIDE SEQUENCE [LARGE SCALE GENOMIC DNA]</scope>
    <source>
        <strain evidence="4">ZC4RG45</strain>
    </source>
</reference>
<sequence length="1120" mass="116178">MSEGQAAPQTAPVLAVMVCHDGEAWLPTVLRALQRSSVRPARIVAVDTGSADRTASLLNEAAESAASVIDAVVTVPRESGYAAAVKAGVKLADETFDDEVRWLWLLHDDSAPEPDCLATLLNAAEAAPSAAVLGPLGVDWADPRLVVEAGLSTDASGHRRQDSGLKTSGTPLDGPTGQSTEVLAVPSAGALVDRALWDDVGGFDESFPLLGEDLDFGWRANAVGRTVLSVPQAHIRHARAVQAGDRDTAALESTDPAALRIAERRAGVRTFLLNCSRLSFLVGVPRLALLCLLRGIAFLLIGRSLRARAEFAGAGVVFGGLARLRADRARRAAEWRRLAPGGKRSPVRGLLIGRFARVRRGVRRLVLALVRRNVAQEVALGRLPEMKAVRTTWTPPEQLKAATFGGRTRGVVAVPLAGQEAARQLPAEDEREEEQRWRPSPGAHAASTGLVFVEIDRKRILTATLLAPGLLLTVGAVALALAVNWHRLGLDLAGGRLLPVGSLAEIWTSYLTGWHAVGGGTSAHAPAALAVLGTLGAPLAPVGGPAALVALLLLFDIPLAALSAYAATRRLRVRRWVRALLAAVYAVLPPATAAVAQGRLDVVVAHILLPLVVAGIGAVLRPDVLAKPDARDGRRWLSTAGATALGVALIGAFSPLTHVVIVIGLVAGFVVAPSTVRMTRRIAGMAVVALLPLALLLPWPTEWVRNPALLLHGVGARLPEVTAGGGELFSLHPGGVGAVPLGAVLIVAALVGVIVRPALSAVVGGGIVALGGAALAVVLLVPMVPPGGGEARVGWAGAPLLIIGLGLLCVLLAVTQYETGAHLRRAPLGLAQRLAVAVSFGGLIVFAAAAVVAGREGPLRPADRIEPTAAIASELRRTSTAILELRADGDPPRLSAGRTPRFGDDDLKLPDGAAERLAAWQQVLLTSRDPEAVRDTMAAAGAAGVRFIALPPGVPAAGVITTAGEIATTAPPLADGRQLIRLRPPSGPVTLIAPEVTKLAVSGEPPTGDIEGEGVAVVETSPPDVRVRVSDGPAGRLLVLAATHEAGWQATVDGRQRPIVRAWGHQVAVEVPTRSAEVEVSHDDTVREILLLAQIGAVLFTLLTAIPSRRRKTSPGGDEG</sequence>
<protein>
    <submittedName>
        <fullName evidence="4">Glycosyltransferase family 2 protein</fullName>
        <ecNumber evidence="4">2.4.-.-</ecNumber>
    </submittedName>
</protein>
<evidence type="ECO:0000256" key="1">
    <source>
        <dbReference type="SAM" id="MobiDB-lite"/>
    </source>
</evidence>
<feature type="transmembrane region" description="Helical" evidence="2">
    <location>
        <begin position="683"/>
        <end position="701"/>
    </location>
</feature>
<feature type="transmembrane region" description="Helical" evidence="2">
    <location>
        <begin position="579"/>
        <end position="597"/>
    </location>
</feature>
<feature type="transmembrane region" description="Helical" evidence="2">
    <location>
        <begin position="659"/>
        <end position="676"/>
    </location>
</feature>
<feature type="region of interest" description="Disordered" evidence="1">
    <location>
        <begin position="152"/>
        <end position="178"/>
    </location>
</feature>
<dbReference type="PANTHER" id="PTHR43685">
    <property type="entry name" value="GLYCOSYLTRANSFERASE"/>
    <property type="match status" value="1"/>
</dbReference>
<evidence type="ECO:0000313" key="5">
    <source>
        <dbReference type="Proteomes" id="UP000249324"/>
    </source>
</evidence>
<comment type="caution">
    <text evidence="4">The sequence shown here is derived from an EMBL/GenBank/DDBJ whole genome shotgun (WGS) entry which is preliminary data.</text>
</comment>
<keyword evidence="2" id="KW-0472">Membrane</keyword>
<feature type="transmembrane region" description="Helical" evidence="2">
    <location>
        <begin position="735"/>
        <end position="755"/>
    </location>
</feature>
<name>A0ABD6FFA7_9PSEU</name>
<keyword evidence="2" id="KW-0812">Transmembrane</keyword>
<gene>
    <name evidence="4" type="ORF">DIU77_007415</name>
</gene>
<keyword evidence="4" id="KW-0328">Glycosyltransferase</keyword>
<feature type="transmembrane region" description="Helical" evidence="2">
    <location>
        <begin position="793"/>
        <end position="814"/>
    </location>
</feature>
<dbReference type="InterPro" id="IPR029044">
    <property type="entry name" value="Nucleotide-diphossugar_trans"/>
</dbReference>
<feature type="compositionally biased region" description="Polar residues" evidence="1">
    <location>
        <begin position="164"/>
        <end position="178"/>
    </location>
</feature>
<feature type="transmembrane region" description="Helical" evidence="2">
    <location>
        <begin position="278"/>
        <end position="301"/>
    </location>
</feature>
<dbReference type="SUPFAM" id="SSF53448">
    <property type="entry name" value="Nucleotide-diphospho-sugar transferases"/>
    <property type="match status" value="1"/>
</dbReference>
<feature type="region of interest" description="Disordered" evidence="1">
    <location>
        <begin position="423"/>
        <end position="442"/>
    </location>
</feature>
<feature type="transmembrane region" description="Helical" evidence="2">
    <location>
        <begin position="546"/>
        <end position="567"/>
    </location>
</feature>
<evidence type="ECO:0000313" key="4">
    <source>
        <dbReference type="EMBL" id="MFO7192056.1"/>
    </source>
</evidence>